<keyword evidence="2" id="KW-0548">Nucleotidyltransferase</keyword>
<dbReference type="InterPro" id="IPR001969">
    <property type="entry name" value="Aspartic_peptidase_AS"/>
</dbReference>
<evidence type="ECO:0008006" key="12">
    <source>
        <dbReference type="Google" id="ProtNLM"/>
    </source>
</evidence>
<feature type="domain" description="Peptidase A2" evidence="8">
    <location>
        <begin position="255"/>
        <end position="269"/>
    </location>
</feature>
<keyword evidence="3" id="KW-0540">Nuclease</keyword>
<evidence type="ECO:0000256" key="6">
    <source>
        <dbReference type="ARBA" id="ARBA00022918"/>
    </source>
</evidence>
<dbReference type="InterPro" id="IPR021109">
    <property type="entry name" value="Peptidase_aspartic_dom_sf"/>
</dbReference>
<feature type="domain" description="Integrase catalytic" evidence="9">
    <location>
        <begin position="666"/>
        <end position="798"/>
    </location>
</feature>
<dbReference type="Gene3D" id="3.60.10.10">
    <property type="entry name" value="Endonuclease/exonuclease/phosphatase"/>
    <property type="match status" value="1"/>
</dbReference>
<keyword evidence="11" id="KW-1185">Reference proteome</keyword>
<dbReference type="InterPro" id="IPR050951">
    <property type="entry name" value="Retrovirus_Pol_polyprotein"/>
</dbReference>
<dbReference type="GO" id="GO:0004190">
    <property type="term" value="F:aspartic-type endopeptidase activity"/>
    <property type="evidence" value="ECO:0007669"/>
    <property type="project" value="InterPro"/>
</dbReference>
<dbReference type="InterPro" id="IPR012337">
    <property type="entry name" value="RNaseH-like_sf"/>
</dbReference>
<dbReference type="GO" id="GO:0003964">
    <property type="term" value="F:RNA-directed DNA polymerase activity"/>
    <property type="evidence" value="ECO:0007669"/>
    <property type="project" value="UniProtKB-KW"/>
</dbReference>
<dbReference type="EMBL" id="QNGE01000004">
    <property type="protein sequence ID" value="KAA3682506.1"/>
    <property type="molecule type" value="Genomic_DNA"/>
</dbReference>
<dbReference type="SUPFAM" id="SSF56219">
    <property type="entry name" value="DNase I-like"/>
    <property type="match status" value="1"/>
</dbReference>
<feature type="compositionally biased region" description="Polar residues" evidence="7">
    <location>
        <begin position="924"/>
        <end position="938"/>
    </location>
</feature>
<dbReference type="InterPro" id="IPR001995">
    <property type="entry name" value="Peptidase_A2_cat"/>
</dbReference>
<dbReference type="InterPro" id="IPR036691">
    <property type="entry name" value="Endo/exonu/phosph_ase_sf"/>
</dbReference>
<proteinExistence type="predicted"/>
<dbReference type="SUPFAM" id="SSF50630">
    <property type="entry name" value="Acid proteases"/>
    <property type="match status" value="1"/>
</dbReference>
<dbReference type="PANTHER" id="PTHR37984:SF5">
    <property type="entry name" value="PROTEIN NYNRIN-LIKE"/>
    <property type="match status" value="1"/>
</dbReference>
<dbReference type="InterPro" id="IPR001584">
    <property type="entry name" value="Integrase_cat-core"/>
</dbReference>
<dbReference type="InterPro" id="IPR000477">
    <property type="entry name" value="RT_dom"/>
</dbReference>
<dbReference type="Gene3D" id="3.30.420.10">
    <property type="entry name" value="Ribonuclease H-like superfamily/Ribonuclease H"/>
    <property type="match status" value="1"/>
</dbReference>
<dbReference type="GO" id="GO:0015074">
    <property type="term" value="P:DNA integration"/>
    <property type="evidence" value="ECO:0007669"/>
    <property type="project" value="InterPro"/>
</dbReference>
<dbReference type="SUPFAM" id="SSF53098">
    <property type="entry name" value="Ribonuclease H-like"/>
    <property type="match status" value="1"/>
</dbReference>
<evidence type="ECO:0000256" key="1">
    <source>
        <dbReference type="ARBA" id="ARBA00022679"/>
    </source>
</evidence>
<keyword evidence="5" id="KW-0378">Hydrolase</keyword>
<evidence type="ECO:0000256" key="7">
    <source>
        <dbReference type="SAM" id="MobiDB-lite"/>
    </source>
</evidence>
<dbReference type="InterPro" id="IPR043128">
    <property type="entry name" value="Rev_trsase/Diguanyl_cyclase"/>
</dbReference>
<keyword evidence="4" id="KW-0255">Endonuclease</keyword>
<gene>
    <name evidence="10" type="ORF">DEA37_0008480</name>
</gene>
<dbReference type="PROSITE" id="PS50175">
    <property type="entry name" value="ASP_PROT_RETROV"/>
    <property type="match status" value="1"/>
</dbReference>
<accession>A0A5J4P3H1</accession>
<organism evidence="10 11">
    <name type="scientific">Paragonimus westermani</name>
    <dbReference type="NCBI Taxonomy" id="34504"/>
    <lineage>
        <taxon>Eukaryota</taxon>
        <taxon>Metazoa</taxon>
        <taxon>Spiralia</taxon>
        <taxon>Lophotrochozoa</taxon>
        <taxon>Platyhelminthes</taxon>
        <taxon>Trematoda</taxon>
        <taxon>Digenea</taxon>
        <taxon>Plagiorchiida</taxon>
        <taxon>Troglotremata</taxon>
        <taxon>Troglotrematidae</taxon>
        <taxon>Paragonimus</taxon>
    </lineage>
</organism>
<evidence type="ECO:0000259" key="9">
    <source>
        <dbReference type="PROSITE" id="PS50994"/>
    </source>
</evidence>
<dbReference type="InterPro" id="IPR043502">
    <property type="entry name" value="DNA/RNA_pol_sf"/>
</dbReference>
<evidence type="ECO:0000313" key="10">
    <source>
        <dbReference type="EMBL" id="KAA3682506.1"/>
    </source>
</evidence>
<dbReference type="PROSITE" id="PS00141">
    <property type="entry name" value="ASP_PROTEASE"/>
    <property type="match status" value="1"/>
</dbReference>
<name>A0A5J4P3H1_9TREM</name>
<reference evidence="10 11" key="1">
    <citation type="journal article" date="2019" name="Gigascience">
        <title>Whole-genome sequence of the oriental lung fluke Paragonimus westermani.</title>
        <authorList>
            <person name="Oey H."/>
            <person name="Zakrzewski M."/>
            <person name="Narain K."/>
            <person name="Devi K.R."/>
            <person name="Agatsuma T."/>
            <person name="Nawaratna S."/>
            <person name="Gobert G.N."/>
            <person name="Jones M.K."/>
            <person name="Ragan M.A."/>
            <person name="McManus D.P."/>
            <person name="Krause L."/>
        </authorList>
    </citation>
    <scope>NUCLEOTIDE SEQUENCE [LARGE SCALE GENOMIC DNA]</scope>
    <source>
        <strain evidence="10 11">IND2009</strain>
    </source>
</reference>
<keyword evidence="6" id="KW-0695">RNA-directed DNA polymerase</keyword>
<dbReference type="CDD" id="cd01647">
    <property type="entry name" value="RT_LTR"/>
    <property type="match status" value="1"/>
</dbReference>
<dbReference type="PROSITE" id="PS50994">
    <property type="entry name" value="INTEGRASE"/>
    <property type="match status" value="1"/>
</dbReference>
<dbReference type="AlphaFoldDB" id="A0A5J4P3H1"/>
<dbReference type="GO" id="GO:0004519">
    <property type="term" value="F:endonuclease activity"/>
    <property type="evidence" value="ECO:0007669"/>
    <property type="project" value="UniProtKB-KW"/>
</dbReference>
<comment type="caution">
    <text evidence="10">The sequence shown here is derived from an EMBL/GenBank/DDBJ whole genome shotgun (WGS) entry which is preliminary data.</text>
</comment>
<keyword evidence="1" id="KW-0808">Transferase</keyword>
<dbReference type="InterPro" id="IPR036397">
    <property type="entry name" value="RNaseH_sf"/>
</dbReference>
<evidence type="ECO:0000259" key="8">
    <source>
        <dbReference type="PROSITE" id="PS50175"/>
    </source>
</evidence>
<evidence type="ECO:0000256" key="2">
    <source>
        <dbReference type="ARBA" id="ARBA00022695"/>
    </source>
</evidence>
<evidence type="ECO:0000256" key="4">
    <source>
        <dbReference type="ARBA" id="ARBA00022759"/>
    </source>
</evidence>
<evidence type="ECO:0000256" key="5">
    <source>
        <dbReference type="ARBA" id="ARBA00022801"/>
    </source>
</evidence>
<dbReference type="GO" id="GO:0006508">
    <property type="term" value="P:proteolysis"/>
    <property type="evidence" value="ECO:0007669"/>
    <property type="project" value="InterPro"/>
</dbReference>
<dbReference type="GO" id="GO:0003676">
    <property type="term" value="F:nucleic acid binding"/>
    <property type="evidence" value="ECO:0007669"/>
    <property type="project" value="InterPro"/>
</dbReference>
<dbReference type="Pfam" id="PF00078">
    <property type="entry name" value="RVT_1"/>
    <property type="match status" value="1"/>
</dbReference>
<dbReference type="Gene3D" id="3.10.10.10">
    <property type="entry name" value="HIV Type 1 Reverse Transcriptase, subunit A, domain 1"/>
    <property type="match status" value="1"/>
</dbReference>
<protein>
    <recommendedName>
        <fullName evidence="12">Endonuclease</fullName>
    </recommendedName>
</protein>
<evidence type="ECO:0000256" key="3">
    <source>
        <dbReference type="ARBA" id="ARBA00022722"/>
    </source>
</evidence>
<evidence type="ECO:0000313" key="11">
    <source>
        <dbReference type="Proteomes" id="UP000324629"/>
    </source>
</evidence>
<sequence length="1051" mass="117271">MYLSECEDVINAATARLEPSLLLTDILVSFIAVNEISRKRESSWFGELFSSLNRYRTLPNLISQSSSLIPKELIGVGCNSAVWAADLAVPENTASDSLDDGSVRVSSRRKTVRNLLVVSAYAPADCGDVGVKDIFYSDLAALLRSTRGSDIVVLAGDMNAQCHVKTNRRSRQLLQLLDVDGIVELIGERSQETATVVLIPPKRSGQSKEVHPALRTPSSPHVAVKPAGQPVIATTVAGQACTSRLFFIRDRSTGLRLLIDTGAELSVIPLQPNDRFQSGQYTLQAANQSRIETFGERSLTVNLGLRRYFRWIFLLADVQTPLIGADFPVHFNLSVDVKLINNTTACTINGVQSTIASIGIRPALPPTPSFPALLKDFPSLTRPCPHTETVEYSVEHHITTCGPPVFARPRRLHPDKLKLAIGESEHMLQLGIIDPGTALEQNGYTWYLKSLRVIGDLAVITVLSTVAQSRTGLAGATVFPKLDLVRAYYHITVAEDVSKTTVTTPFRLFEFTRMPFELRNATQTFQRFMDEVLRGPSFAYVYIDDVLIASRSNEEQFSHLRAVFERFAQYDIKINIDKCASGVNSLDFLGHRIDQTGITPLPDRIESISTFSTLTTMIQPRRFLCILNYYRRFIPHCVDIVKSLTDLVDSGHMSKVHKHTVTTPDTYFQPDARFSHVHLGIVGLLPPSNDCIHILTGIDLFTRWPLAVPIRDISAETVAKTFLEHWIANFGVPSTITTDRGTHYWVARPARYPCANGLVERFHRQLKASITAQSDATEWSERPPLILLRIRSTVKEDVGCTISELVYGTNLHLPGKLIQPWTPPNSGTGYISRLRQHMSSLRFTPSRNHWRREQKSPDLFTCKFVFMRQDATKKPLHPRHLSPFKVVELDEKFFIIEKSGRCESVSIDRLKPAYTEQDVDTPEPTLTESNPPQSQTVLHSHAARPPYSPEQRTLAETSNRLQYMIWLSTVVVEDSVGQGVLMGSDEKTKSNMGTGTLADIGGNELDVPGYTLYLKGFLREPMGSYDICLSQKIPVQIVVVQLTSPKKCDKL</sequence>
<dbReference type="Gene3D" id="3.30.70.270">
    <property type="match status" value="2"/>
</dbReference>
<feature type="region of interest" description="Disordered" evidence="7">
    <location>
        <begin position="913"/>
        <end position="953"/>
    </location>
</feature>
<dbReference type="SUPFAM" id="SSF56672">
    <property type="entry name" value="DNA/RNA polymerases"/>
    <property type="match status" value="1"/>
</dbReference>
<dbReference type="PANTHER" id="PTHR37984">
    <property type="entry name" value="PROTEIN CBG26694"/>
    <property type="match status" value="1"/>
</dbReference>
<dbReference type="Proteomes" id="UP000324629">
    <property type="component" value="Unassembled WGS sequence"/>
</dbReference>